<comment type="caution">
    <text evidence="2">The sequence shown here is derived from an EMBL/GenBank/DDBJ whole genome shotgun (WGS) entry which is preliminary data.</text>
</comment>
<sequence length="92" mass="9430">MTLGQARGIGAAFADNLCVPPHLGEEIARRWYARTQGPNAKTWKSLTATLTRELTALRDAQAQGVDDGSGAPSAQGPPAGTEGASRTEPAGG</sequence>
<keyword evidence="3" id="KW-1185">Reference proteome</keyword>
<dbReference type="RefSeq" id="WP_094798316.1">
    <property type="nucleotide sequence ID" value="NZ_NEVP01000001.1"/>
</dbReference>
<proteinExistence type="predicted"/>
<evidence type="ECO:0000256" key="1">
    <source>
        <dbReference type="SAM" id="MobiDB-lite"/>
    </source>
</evidence>
<protein>
    <submittedName>
        <fullName evidence="2">Uncharacterized protein</fullName>
    </submittedName>
</protein>
<organism evidence="2 3">
    <name type="scientific">Bordetella genomosp. 5</name>
    <dbReference type="NCBI Taxonomy" id="1395608"/>
    <lineage>
        <taxon>Bacteria</taxon>
        <taxon>Pseudomonadati</taxon>
        <taxon>Pseudomonadota</taxon>
        <taxon>Betaproteobacteria</taxon>
        <taxon>Burkholderiales</taxon>
        <taxon>Alcaligenaceae</taxon>
        <taxon>Bordetella</taxon>
    </lineage>
</organism>
<dbReference type="EMBL" id="NEVP01000001">
    <property type="protein sequence ID" value="OZI55263.1"/>
    <property type="molecule type" value="Genomic_DNA"/>
</dbReference>
<dbReference type="OrthoDB" id="9968725at2"/>
<dbReference type="Proteomes" id="UP000216913">
    <property type="component" value="Unassembled WGS sequence"/>
</dbReference>
<evidence type="ECO:0000313" key="3">
    <source>
        <dbReference type="Proteomes" id="UP000216913"/>
    </source>
</evidence>
<evidence type="ECO:0000313" key="2">
    <source>
        <dbReference type="EMBL" id="OZI55263.1"/>
    </source>
</evidence>
<dbReference type="AlphaFoldDB" id="A0A261U342"/>
<feature type="region of interest" description="Disordered" evidence="1">
    <location>
        <begin position="58"/>
        <end position="92"/>
    </location>
</feature>
<reference evidence="2 3" key="1">
    <citation type="submission" date="2017-05" db="EMBL/GenBank/DDBJ databases">
        <title>Complete and WGS of Bordetella genogroups.</title>
        <authorList>
            <person name="Spilker T."/>
            <person name="LiPuma J."/>
        </authorList>
    </citation>
    <scope>NUCLEOTIDE SEQUENCE [LARGE SCALE GENOMIC DNA]</scope>
    <source>
        <strain evidence="2 3">AU10456</strain>
    </source>
</reference>
<accession>A0A261U342</accession>
<gene>
    <name evidence="2" type="ORF">CAL25_02275</name>
</gene>
<name>A0A261U342_9BORD</name>